<dbReference type="OrthoDB" id="9757771at2"/>
<comment type="caution">
    <text evidence="2">The sequence shown here is derived from an EMBL/GenBank/DDBJ whole genome shotgun (WGS) entry which is preliminary data.</text>
</comment>
<name>A0A081P7J7_9BACL</name>
<dbReference type="RefSeq" id="WP_036679594.1">
    <property type="nucleotide sequence ID" value="NZ_JNVM01000006.1"/>
</dbReference>
<dbReference type="GO" id="GO:0016746">
    <property type="term" value="F:acyltransferase activity"/>
    <property type="evidence" value="ECO:0007669"/>
    <property type="project" value="UniProtKB-KW"/>
</dbReference>
<dbReference type="eggNOG" id="COG0204">
    <property type="taxonomic scope" value="Bacteria"/>
</dbReference>
<protein>
    <submittedName>
        <fullName evidence="2">2-acyl-glycerophospho-ethanolamine acyltransferase</fullName>
    </submittedName>
</protein>
<dbReference type="SUPFAM" id="SSF69593">
    <property type="entry name" value="Glycerol-3-phosphate (1)-acyltransferase"/>
    <property type="match status" value="1"/>
</dbReference>
<dbReference type="InterPro" id="IPR050237">
    <property type="entry name" value="ATP-dep_AMP-bd_enzyme"/>
</dbReference>
<dbReference type="Pfam" id="PF13193">
    <property type="entry name" value="AMP-binding_C"/>
    <property type="match status" value="1"/>
</dbReference>
<proteinExistence type="predicted"/>
<accession>A0A081P7J7</accession>
<dbReference type="eggNOG" id="COG0318">
    <property type="taxonomic scope" value="Bacteria"/>
</dbReference>
<dbReference type="Pfam" id="PF00501">
    <property type="entry name" value="AMP-binding"/>
    <property type="match status" value="1"/>
</dbReference>
<gene>
    <name evidence="2" type="ORF">ET33_33055</name>
</gene>
<dbReference type="Pfam" id="PF01553">
    <property type="entry name" value="Acyltransferase"/>
    <property type="match status" value="1"/>
</dbReference>
<dbReference type="InterPro" id="IPR045851">
    <property type="entry name" value="AMP-bd_C_sf"/>
</dbReference>
<dbReference type="InterPro" id="IPR020845">
    <property type="entry name" value="AMP-binding_CS"/>
</dbReference>
<keyword evidence="2" id="KW-0808">Transferase</keyword>
<keyword evidence="2" id="KW-0012">Acyltransferase</keyword>
<dbReference type="PROSITE" id="PS00455">
    <property type="entry name" value="AMP_BINDING"/>
    <property type="match status" value="1"/>
</dbReference>
<dbReference type="SUPFAM" id="SSF56801">
    <property type="entry name" value="Acetyl-CoA synthetase-like"/>
    <property type="match status" value="1"/>
</dbReference>
<evidence type="ECO:0000313" key="3">
    <source>
        <dbReference type="Proteomes" id="UP000028123"/>
    </source>
</evidence>
<dbReference type="Gene3D" id="3.40.50.12780">
    <property type="entry name" value="N-terminal domain of ligase-like"/>
    <property type="match status" value="1"/>
</dbReference>
<dbReference type="Gene3D" id="3.30.300.30">
    <property type="match status" value="1"/>
</dbReference>
<dbReference type="CDD" id="cd07989">
    <property type="entry name" value="LPLAT_AGPAT-like"/>
    <property type="match status" value="1"/>
</dbReference>
<sequence length="709" mass="79210">MVLVKWLARIVLNLLFQARFSGLEKLDFRKPTILIPNHLSLIDAALLATRLPEEVTFVVNTRIAKRFAPLIRLRKHIAVDPMNPYSVKQMVKTVQKGAPLLVFPEGRVNTASGGSLMKIYSGVGYIALRTGATLYPIALNGPERSKFSYLKHKIRQVWFPKVTVQIGDPFTLDYDRTQLMKSQKERAAAQIQKKLEAELVSSRVKTGINLFNELLTAAKHHGYNFPVCEDINQTFTYKKLLTASYVFARKLAAELKDESGVAVLLPNSAAHLLVLFALFKLDKRPAILNFSAGEKNMRIACETASVRTILTSRQFVDKGKLTPMIESLGHKYRVLYLEDMKDTLRMTDKLSGFADFLLKRKAEVKNTEIVLFTSGSESVPKGVVLDHANLYANMQQTRTVMDINARDVFFNAMPMFHSLGLLVTVLPVLNGVKVFLYPSPLHYKVIPELAYDRNATFLFGTSTFLAAYGKAAHPYDFQSLRCVIAGAEKLKDEVRQLWVDKFHVCPVEGYGTTEASPVVAMNTRMWHRKGTVGQLLPGIAYKLEPVPGLEGGKLLIQGPNLMKGYLLHEEGFKPCPEWYDTGDVVKLDEDGFVTIVSRVKRFAKIGGEMVSLNQVEEIAASCYRDANVAAVSVPDSRKGERIILFVTQEEHQIQTIKQFVKDHGHSQLMTPSKLVRVEKLPILGSGKPDYVALKKLAEEPAADEGANAV</sequence>
<evidence type="ECO:0000259" key="1">
    <source>
        <dbReference type="SMART" id="SM00563"/>
    </source>
</evidence>
<organism evidence="2 3">
    <name type="scientific">Paenibacillus tyrfis</name>
    <dbReference type="NCBI Taxonomy" id="1501230"/>
    <lineage>
        <taxon>Bacteria</taxon>
        <taxon>Bacillati</taxon>
        <taxon>Bacillota</taxon>
        <taxon>Bacilli</taxon>
        <taxon>Bacillales</taxon>
        <taxon>Paenibacillaceae</taxon>
        <taxon>Paenibacillus</taxon>
    </lineage>
</organism>
<dbReference type="Proteomes" id="UP000028123">
    <property type="component" value="Unassembled WGS sequence"/>
</dbReference>
<feature type="domain" description="Phospholipid/glycerol acyltransferase" evidence="1">
    <location>
        <begin position="32"/>
        <end position="142"/>
    </location>
</feature>
<dbReference type="InterPro" id="IPR042099">
    <property type="entry name" value="ANL_N_sf"/>
</dbReference>
<dbReference type="PANTHER" id="PTHR43767">
    <property type="entry name" value="LONG-CHAIN-FATTY-ACID--COA LIGASE"/>
    <property type="match status" value="1"/>
</dbReference>
<dbReference type="InterPro" id="IPR025110">
    <property type="entry name" value="AMP-bd_C"/>
</dbReference>
<dbReference type="GO" id="GO:0016878">
    <property type="term" value="F:acid-thiol ligase activity"/>
    <property type="evidence" value="ECO:0007669"/>
    <property type="project" value="UniProtKB-ARBA"/>
</dbReference>
<reference evidence="2 3" key="1">
    <citation type="submission" date="2014-06" db="EMBL/GenBank/DDBJ databases">
        <title>Draft genome sequence of Paenibacillus sp. MSt1.</title>
        <authorList>
            <person name="Aw Y.K."/>
            <person name="Ong K.S."/>
            <person name="Gan H.M."/>
            <person name="Lee S.M."/>
        </authorList>
    </citation>
    <scope>NUCLEOTIDE SEQUENCE [LARGE SCALE GENOMIC DNA]</scope>
    <source>
        <strain evidence="2 3">MSt1</strain>
    </source>
</reference>
<dbReference type="InterPro" id="IPR002123">
    <property type="entry name" value="Plipid/glycerol_acylTrfase"/>
</dbReference>
<dbReference type="PANTHER" id="PTHR43767:SF1">
    <property type="entry name" value="NONRIBOSOMAL PEPTIDE SYNTHASE PES1 (EUROFUNG)-RELATED"/>
    <property type="match status" value="1"/>
</dbReference>
<dbReference type="InterPro" id="IPR000873">
    <property type="entry name" value="AMP-dep_synth/lig_dom"/>
</dbReference>
<keyword evidence="3" id="KW-1185">Reference proteome</keyword>
<dbReference type="AlphaFoldDB" id="A0A081P7J7"/>
<evidence type="ECO:0000313" key="2">
    <source>
        <dbReference type="EMBL" id="KEQ26670.1"/>
    </source>
</evidence>
<dbReference type="EMBL" id="JNVM01000006">
    <property type="protein sequence ID" value="KEQ26670.1"/>
    <property type="molecule type" value="Genomic_DNA"/>
</dbReference>
<dbReference type="SMART" id="SM00563">
    <property type="entry name" value="PlsC"/>
    <property type="match status" value="1"/>
</dbReference>